<reference evidence="6 7" key="1">
    <citation type="submission" date="2018-10" db="EMBL/GenBank/DDBJ databases">
        <title>Genomic Encyclopedia of Type Strains, Phase IV (KMG-IV): sequencing the most valuable type-strain genomes for metagenomic binning, comparative biology and taxonomic classification.</title>
        <authorList>
            <person name="Goeker M."/>
        </authorList>
    </citation>
    <scope>NUCLEOTIDE SEQUENCE [LARGE SCALE GENOMIC DNA]</scope>
    <source>
        <strain evidence="6 7">DSM 25080</strain>
    </source>
</reference>
<dbReference type="Proteomes" id="UP000267187">
    <property type="component" value="Unassembled WGS sequence"/>
</dbReference>
<evidence type="ECO:0000256" key="4">
    <source>
        <dbReference type="RuleBase" id="RU004514"/>
    </source>
</evidence>
<name>A0A3M0AEV6_9GAMM</name>
<dbReference type="PROSITE" id="PS01211">
    <property type="entry name" value="UPF0001"/>
    <property type="match status" value="1"/>
</dbReference>
<protein>
    <recommendedName>
        <fullName evidence="2">Pyridoxal phosphate homeostasis protein</fullName>
        <shortName evidence="2">PLP homeostasis protein</shortName>
    </recommendedName>
</protein>
<dbReference type="SUPFAM" id="SSF51419">
    <property type="entry name" value="PLP-binding barrel"/>
    <property type="match status" value="1"/>
</dbReference>
<dbReference type="GO" id="GO:0030170">
    <property type="term" value="F:pyridoxal phosphate binding"/>
    <property type="evidence" value="ECO:0007669"/>
    <property type="project" value="UniProtKB-UniRule"/>
</dbReference>
<evidence type="ECO:0000256" key="3">
    <source>
        <dbReference type="PIRSR" id="PIRSR004848-1"/>
    </source>
</evidence>
<evidence type="ECO:0000313" key="6">
    <source>
        <dbReference type="EMBL" id="RMA82219.1"/>
    </source>
</evidence>
<dbReference type="FunFam" id="3.20.20.10:FF:000018">
    <property type="entry name" value="Pyridoxal phosphate homeostasis protein"/>
    <property type="match status" value="1"/>
</dbReference>
<dbReference type="Pfam" id="PF01168">
    <property type="entry name" value="Ala_racemase_N"/>
    <property type="match status" value="1"/>
</dbReference>
<dbReference type="NCBIfam" id="TIGR00044">
    <property type="entry name" value="YggS family pyridoxal phosphate-dependent enzyme"/>
    <property type="match status" value="1"/>
</dbReference>
<comment type="caution">
    <text evidence="6">The sequence shown here is derived from an EMBL/GenBank/DDBJ whole genome shotgun (WGS) entry which is preliminary data.</text>
</comment>
<dbReference type="CDD" id="cd06824">
    <property type="entry name" value="PLPDE_III_Yggs_like"/>
    <property type="match status" value="1"/>
</dbReference>
<sequence length="237" mass="26158">MTMIATNIATVRHRVQLASQNSGRKDDSVLILAVSKTKPQSAIREAARCGLTHFGENYVQEFVEKVDALSSLQLCWHFIGPLQSNKTRPVAERADWVHTVDRLKIATRLNDQRPNELPPLNVCIQVNIDSETTKAGVDVADIEALAELIISMKQLTLRGLMAIPSVKASQDQTLASFTQLRDQLARLRQRFPSEAHHLDTLSMGMSADLEVAISAGSSMVRIGTDIFGARNYPEVTP</sequence>
<evidence type="ECO:0000313" key="7">
    <source>
        <dbReference type="Proteomes" id="UP000267187"/>
    </source>
</evidence>
<dbReference type="InterPro" id="IPR001608">
    <property type="entry name" value="Ala_racemase_N"/>
</dbReference>
<evidence type="ECO:0000256" key="1">
    <source>
        <dbReference type="ARBA" id="ARBA00022898"/>
    </source>
</evidence>
<dbReference type="InterPro" id="IPR029066">
    <property type="entry name" value="PLP-binding_barrel"/>
</dbReference>
<keyword evidence="7" id="KW-1185">Reference proteome</keyword>
<dbReference type="InterPro" id="IPR011078">
    <property type="entry name" value="PyrdxlP_homeostasis"/>
</dbReference>
<evidence type="ECO:0000256" key="2">
    <source>
        <dbReference type="HAMAP-Rule" id="MF_02087"/>
    </source>
</evidence>
<dbReference type="RefSeq" id="WP_121875564.1">
    <property type="nucleotide sequence ID" value="NZ_REFJ01000001.1"/>
</dbReference>
<proteinExistence type="inferred from homology"/>
<keyword evidence="1 2" id="KW-0663">Pyridoxal phosphate</keyword>
<organism evidence="6 7">
    <name type="scientific">Umboniibacter marinipuniceus</name>
    <dbReference type="NCBI Taxonomy" id="569599"/>
    <lineage>
        <taxon>Bacteria</taxon>
        <taxon>Pseudomonadati</taxon>
        <taxon>Pseudomonadota</taxon>
        <taxon>Gammaproteobacteria</taxon>
        <taxon>Cellvibrionales</taxon>
        <taxon>Cellvibrionaceae</taxon>
        <taxon>Umboniibacter</taxon>
    </lineage>
</organism>
<dbReference type="HAMAP" id="MF_02087">
    <property type="entry name" value="PLP_homeostasis"/>
    <property type="match status" value="1"/>
</dbReference>
<accession>A0A3M0AEV6</accession>
<dbReference type="Gene3D" id="3.20.20.10">
    <property type="entry name" value="Alanine racemase"/>
    <property type="match status" value="1"/>
</dbReference>
<comment type="function">
    <text evidence="2">Pyridoxal 5'-phosphate (PLP)-binding protein, which is involved in PLP homeostasis.</text>
</comment>
<dbReference type="PIRSF" id="PIRSF004848">
    <property type="entry name" value="YBL036c_PLPDEIII"/>
    <property type="match status" value="1"/>
</dbReference>
<dbReference type="PANTHER" id="PTHR10146">
    <property type="entry name" value="PROLINE SYNTHETASE CO-TRANSCRIBED BACTERIAL HOMOLOG PROTEIN"/>
    <property type="match status" value="1"/>
</dbReference>
<dbReference type="PANTHER" id="PTHR10146:SF14">
    <property type="entry name" value="PYRIDOXAL PHOSPHATE HOMEOSTASIS PROTEIN"/>
    <property type="match status" value="1"/>
</dbReference>
<comment type="similarity">
    <text evidence="2 4">Belongs to the pyridoxal phosphate-binding protein YggS/PROSC family.</text>
</comment>
<feature type="modified residue" description="N6-(pyridoxal phosphate)lysine" evidence="2 3">
    <location>
        <position position="36"/>
    </location>
</feature>
<feature type="domain" description="Alanine racemase N-terminal" evidence="5">
    <location>
        <begin position="8"/>
        <end position="230"/>
    </location>
</feature>
<dbReference type="EMBL" id="REFJ01000001">
    <property type="protein sequence ID" value="RMA82219.1"/>
    <property type="molecule type" value="Genomic_DNA"/>
</dbReference>
<evidence type="ECO:0000259" key="5">
    <source>
        <dbReference type="Pfam" id="PF01168"/>
    </source>
</evidence>
<comment type="cofactor">
    <cofactor evidence="3">
        <name>pyridoxal 5'-phosphate</name>
        <dbReference type="ChEBI" id="CHEBI:597326"/>
    </cofactor>
</comment>
<dbReference type="AlphaFoldDB" id="A0A3M0AEV6"/>
<gene>
    <name evidence="6" type="ORF">DFR27_0167</name>
</gene>
<dbReference type="OrthoDB" id="9804072at2"/>